<gene>
    <name evidence="2" type="ORF">Poli38472_013252</name>
</gene>
<proteinExistence type="predicted"/>
<dbReference type="AlphaFoldDB" id="A0A8K1C2P9"/>
<dbReference type="Proteomes" id="UP000794436">
    <property type="component" value="Unassembled WGS sequence"/>
</dbReference>
<evidence type="ECO:0000313" key="2">
    <source>
        <dbReference type="EMBL" id="TMW55361.1"/>
    </source>
</evidence>
<evidence type="ECO:0000313" key="3">
    <source>
        <dbReference type="Proteomes" id="UP000794436"/>
    </source>
</evidence>
<feature type="region of interest" description="Disordered" evidence="1">
    <location>
        <begin position="1"/>
        <end position="44"/>
    </location>
</feature>
<keyword evidence="3" id="KW-1185">Reference proteome</keyword>
<organism evidence="2 3">
    <name type="scientific">Pythium oligandrum</name>
    <name type="common">Mycoparasitic fungus</name>
    <dbReference type="NCBI Taxonomy" id="41045"/>
    <lineage>
        <taxon>Eukaryota</taxon>
        <taxon>Sar</taxon>
        <taxon>Stramenopiles</taxon>
        <taxon>Oomycota</taxon>
        <taxon>Peronosporomycetes</taxon>
        <taxon>Pythiales</taxon>
        <taxon>Pythiaceae</taxon>
        <taxon>Pythium</taxon>
    </lineage>
</organism>
<accession>A0A8K1C2P9</accession>
<feature type="compositionally biased region" description="Basic and acidic residues" evidence="1">
    <location>
        <begin position="16"/>
        <end position="34"/>
    </location>
</feature>
<dbReference type="EMBL" id="SPLM01000148">
    <property type="protein sequence ID" value="TMW55361.1"/>
    <property type="molecule type" value="Genomic_DNA"/>
</dbReference>
<name>A0A8K1C2P9_PYTOL</name>
<evidence type="ECO:0000256" key="1">
    <source>
        <dbReference type="SAM" id="MobiDB-lite"/>
    </source>
</evidence>
<protein>
    <submittedName>
        <fullName evidence="2">Uncharacterized protein</fullName>
    </submittedName>
</protein>
<feature type="compositionally biased region" description="Polar residues" evidence="1">
    <location>
        <begin position="35"/>
        <end position="44"/>
    </location>
</feature>
<sequence length="330" mass="37078">MADASESSTESEYYDEDVKAEQVKVEKTEVKDTSTGHSPESNSLVESAFPLSAPTQFVSPFAALAQTPPLASASGKSVSTEYTALSRSKQLKLQTADLVAEHKTLKLTVIAHCKNSLLVEKAFNKLVKIPVLPSGRSWDDIGKNPAHRAMIKRMRNMKRAEQRYNTKNSNAAKRKPLPPAKTLALTQELVDLDRLTIQTLTEQIINWVYHLQQEDVQLSKEAEALVAKYKRDKGSETALEELVEELERECETVGVRANPEMPDEAITGLTCERQHRRRYQVTAMKYVKMYRSVLDRAGVKVPSEIAQLCEDETLQARIQRYETASDRVKA</sequence>
<comment type="caution">
    <text evidence="2">The sequence shown here is derived from an EMBL/GenBank/DDBJ whole genome shotgun (WGS) entry which is preliminary data.</text>
</comment>
<feature type="compositionally biased region" description="Low complexity" evidence="1">
    <location>
        <begin position="1"/>
        <end position="11"/>
    </location>
</feature>
<reference evidence="2" key="1">
    <citation type="submission" date="2019-03" db="EMBL/GenBank/DDBJ databases">
        <title>Long read genome sequence of the mycoparasitic Pythium oligandrum ATCC 38472 isolated from sugarbeet rhizosphere.</title>
        <authorList>
            <person name="Gaulin E."/>
        </authorList>
    </citation>
    <scope>NUCLEOTIDE SEQUENCE</scope>
    <source>
        <strain evidence="2">ATCC 38472_TT</strain>
    </source>
</reference>